<evidence type="ECO:0000256" key="3">
    <source>
        <dbReference type="ARBA" id="ARBA00022475"/>
    </source>
</evidence>
<keyword evidence="4 7" id="KW-0812">Transmembrane</keyword>
<feature type="transmembrane region" description="Helical" evidence="7">
    <location>
        <begin position="252"/>
        <end position="270"/>
    </location>
</feature>
<keyword evidence="3" id="KW-1003">Cell membrane</keyword>
<dbReference type="GO" id="GO:0022857">
    <property type="term" value="F:transmembrane transporter activity"/>
    <property type="evidence" value="ECO:0007669"/>
    <property type="project" value="InterPro"/>
</dbReference>
<dbReference type="InterPro" id="IPR036259">
    <property type="entry name" value="MFS_trans_sf"/>
</dbReference>
<sequence>MKKNHPILLIILFSLGWAFMYADRNILSPVMGTIQSEWGLSKSELGLMSTVFFITYAFMQIPAGFLADRFGRLKILVSGYVLFGIGTFLSGLAPGFLVFLLVRALTGLGEGTYYGPQYGISSNSIPKKYRGISSAMINSGMALGISLGFIASSYFTFTLKKDWQFSFYLFGILTVFVAALIGIFIKDTKNHTTHLQEPSNFHEIQNIRVLFSRNHILTYILIFCSLYGFFSMMTWLPYYLQTARGIDASKTGIIASLVPWASIPGAIFFGHLSDQVKNKKPLILVLALCGAICQFMIPYVHSYFLMLAGLVIYGLIGKLALDPVLISFVADNTPAHMYARAYGIFNFAGMLSSIFAPYITGYFAELTGKIEIGFYISGILLLAGSFLFLLAQTKYSMSAMRVKNIELDYTDISK</sequence>
<evidence type="ECO:0000313" key="10">
    <source>
        <dbReference type="Proteomes" id="UP000391919"/>
    </source>
</evidence>
<proteinExistence type="predicted"/>
<dbReference type="RefSeq" id="WP_151679955.1">
    <property type="nucleotide sequence ID" value="NZ_BKZP01000009.1"/>
</dbReference>
<evidence type="ECO:0000256" key="5">
    <source>
        <dbReference type="ARBA" id="ARBA00022989"/>
    </source>
</evidence>
<dbReference type="AlphaFoldDB" id="A0A5J4JKI4"/>
<dbReference type="InterPro" id="IPR011701">
    <property type="entry name" value="MFS"/>
</dbReference>
<evidence type="ECO:0000256" key="1">
    <source>
        <dbReference type="ARBA" id="ARBA00004651"/>
    </source>
</evidence>
<comment type="subcellular location">
    <subcellularLocation>
        <location evidence="1">Cell membrane</location>
        <topology evidence="1">Multi-pass membrane protein</topology>
    </subcellularLocation>
</comment>
<dbReference type="SUPFAM" id="SSF103473">
    <property type="entry name" value="MFS general substrate transporter"/>
    <property type="match status" value="1"/>
</dbReference>
<evidence type="ECO:0000256" key="7">
    <source>
        <dbReference type="SAM" id="Phobius"/>
    </source>
</evidence>
<dbReference type="PROSITE" id="PS50850">
    <property type="entry name" value="MFS"/>
    <property type="match status" value="1"/>
</dbReference>
<keyword evidence="10" id="KW-1185">Reference proteome</keyword>
<feature type="transmembrane region" description="Helical" evidence="7">
    <location>
        <begin position="46"/>
        <end position="66"/>
    </location>
</feature>
<feature type="domain" description="Major facilitator superfamily (MFS) profile" evidence="8">
    <location>
        <begin position="9"/>
        <end position="396"/>
    </location>
</feature>
<dbReference type="InterPro" id="IPR020846">
    <property type="entry name" value="MFS_dom"/>
</dbReference>
<feature type="transmembrane region" description="Helical" evidence="7">
    <location>
        <begin position="135"/>
        <end position="155"/>
    </location>
</feature>
<dbReference type="Gene3D" id="1.20.1250.20">
    <property type="entry name" value="MFS general substrate transporter like domains"/>
    <property type="match status" value="2"/>
</dbReference>
<dbReference type="GO" id="GO:0005886">
    <property type="term" value="C:plasma membrane"/>
    <property type="evidence" value="ECO:0007669"/>
    <property type="project" value="UniProtKB-SubCell"/>
</dbReference>
<comment type="caution">
    <text evidence="9">The sequence shown here is derived from an EMBL/GenBank/DDBJ whole genome shotgun (WGS) entry which is preliminary data.</text>
</comment>
<feature type="transmembrane region" description="Helical" evidence="7">
    <location>
        <begin position="306"/>
        <end position="329"/>
    </location>
</feature>
<accession>A0A5J4JKI4</accession>
<reference evidence="9 10" key="1">
    <citation type="submission" date="2019-09" db="EMBL/GenBank/DDBJ databases">
        <title>Draft genome sequence of Bacillus sp. JC-7.</title>
        <authorList>
            <person name="Tanaka N."/>
            <person name="Shiwa Y."/>
            <person name="Fujita N."/>
            <person name="Tanasupawat S."/>
        </authorList>
    </citation>
    <scope>NUCLEOTIDE SEQUENCE [LARGE SCALE GENOMIC DNA]</scope>
    <source>
        <strain evidence="9 10">JC-7</strain>
    </source>
</reference>
<evidence type="ECO:0000313" key="9">
    <source>
        <dbReference type="EMBL" id="GER71729.1"/>
    </source>
</evidence>
<evidence type="ECO:0000256" key="2">
    <source>
        <dbReference type="ARBA" id="ARBA00022448"/>
    </source>
</evidence>
<dbReference type="Proteomes" id="UP000391919">
    <property type="component" value="Unassembled WGS sequence"/>
</dbReference>
<dbReference type="PANTHER" id="PTHR43124">
    <property type="entry name" value="PURINE EFFLUX PUMP PBUE"/>
    <property type="match status" value="1"/>
</dbReference>
<evidence type="ECO:0000256" key="4">
    <source>
        <dbReference type="ARBA" id="ARBA00022692"/>
    </source>
</evidence>
<feature type="transmembrane region" description="Helical" evidence="7">
    <location>
        <begin position="282"/>
        <end position="300"/>
    </location>
</feature>
<gene>
    <name evidence="9" type="ORF">BpJC7_30320</name>
</gene>
<feature type="transmembrane region" description="Helical" evidence="7">
    <location>
        <begin position="167"/>
        <end position="185"/>
    </location>
</feature>
<keyword evidence="5 7" id="KW-1133">Transmembrane helix</keyword>
<dbReference type="PANTHER" id="PTHR43124:SF3">
    <property type="entry name" value="CHLORAMPHENICOL EFFLUX PUMP RV0191"/>
    <property type="match status" value="1"/>
</dbReference>
<dbReference type="EMBL" id="BKZQ01000063">
    <property type="protein sequence ID" value="GER71729.1"/>
    <property type="molecule type" value="Genomic_DNA"/>
</dbReference>
<dbReference type="InterPro" id="IPR050189">
    <property type="entry name" value="MFS_Efflux_Transporters"/>
</dbReference>
<name>A0A5J4JKI4_9BACI</name>
<keyword evidence="2" id="KW-0813">Transport</keyword>
<feature type="transmembrane region" description="Helical" evidence="7">
    <location>
        <begin position="216"/>
        <end position="240"/>
    </location>
</feature>
<organism evidence="9 10">
    <name type="scientific">Weizmannia acidilactici</name>
    <dbReference type="NCBI Taxonomy" id="2607726"/>
    <lineage>
        <taxon>Bacteria</taxon>
        <taxon>Bacillati</taxon>
        <taxon>Bacillota</taxon>
        <taxon>Bacilli</taxon>
        <taxon>Bacillales</taxon>
        <taxon>Bacillaceae</taxon>
        <taxon>Heyndrickxia</taxon>
    </lineage>
</organism>
<dbReference type="Pfam" id="PF07690">
    <property type="entry name" value="MFS_1"/>
    <property type="match status" value="1"/>
</dbReference>
<keyword evidence="6 7" id="KW-0472">Membrane</keyword>
<protein>
    <submittedName>
        <fullName evidence="9">MFS transporter</fullName>
    </submittedName>
</protein>
<evidence type="ECO:0000259" key="8">
    <source>
        <dbReference type="PROSITE" id="PS50850"/>
    </source>
</evidence>
<feature type="transmembrane region" description="Helical" evidence="7">
    <location>
        <begin position="341"/>
        <end position="360"/>
    </location>
</feature>
<evidence type="ECO:0000256" key="6">
    <source>
        <dbReference type="ARBA" id="ARBA00023136"/>
    </source>
</evidence>
<feature type="transmembrane region" description="Helical" evidence="7">
    <location>
        <begin position="372"/>
        <end position="391"/>
    </location>
</feature>